<evidence type="ECO:0000256" key="2">
    <source>
        <dbReference type="ARBA" id="ARBA00004752"/>
    </source>
</evidence>
<dbReference type="GO" id="GO:0009252">
    <property type="term" value="P:peptidoglycan biosynthetic process"/>
    <property type="evidence" value="ECO:0007669"/>
    <property type="project" value="UniProtKB-UniRule"/>
</dbReference>
<dbReference type="GO" id="GO:0071555">
    <property type="term" value="P:cell wall organization"/>
    <property type="evidence" value="ECO:0007669"/>
    <property type="project" value="UniProtKB-KW"/>
</dbReference>
<gene>
    <name evidence="7" type="primary">murD</name>
    <name evidence="11" type="ORF">A2Y82_02155</name>
</gene>
<dbReference type="GO" id="GO:0051301">
    <property type="term" value="P:cell division"/>
    <property type="evidence" value="ECO:0007669"/>
    <property type="project" value="UniProtKB-KW"/>
</dbReference>
<evidence type="ECO:0000256" key="6">
    <source>
        <dbReference type="ARBA" id="ARBA00022840"/>
    </source>
</evidence>
<comment type="pathway">
    <text evidence="2 7 8">Cell wall biogenesis; peptidoglycan biosynthesis.</text>
</comment>
<dbReference type="Pfam" id="PF21799">
    <property type="entry name" value="MurD-like_N"/>
    <property type="match status" value="1"/>
</dbReference>
<dbReference type="InterPro" id="IPR036565">
    <property type="entry name" value="Mur-like_cat_sf"/>
</dbReference>
<dbReference type="SUPFAM" id="SSF51984">
    <property type="entry name" value="MurCD N-terminal domain"/>
    <property type="match status" value="1"/>
</dbReference>
<dbReference type="Proteomes" id="UP000176498">
    <property type="component" value="Unassembled WGS sequence"/>
</dbReference>
<keyword evidence="3 7" id="KW-0963">Cytoplasm</keyword>
<protein>
    <recommendedName>
        <fullName evidence="7 8">UDP-N-acetylmuramoylalanine--D-glutamate ligase</fullName>
        <ecNumber evidence="7 8">6.3.2.9</ecNumber>
    </recommendedName>
    <alternativeName>
        <fullName evidence="7">D-glutamic acid-adding enzyme</fullName>
    </alternativeName>
    <alternativeName>
        <fullName evidence="7">UDP-N-acetylmuramoyl-L-alanyl-D-glutamate synthetase</fullName>
    </alternativeName>
</protein>
<dbReference type="GO" id="GO:0008360">
    <property type="term" value="P:regulation of cell shape"/>
    <property type="evidence" value="ECO:0007669"/>
    <property type="project" value="UniProtKB-KW"/>
</dbReference>
<dbReference type="Gene3D" id="3.40.50.720">
    <property type="entry name" value="NAD(P)-binding Rossmann-like Domain"/>
    <property type="match status" value="1"/>
</dbReference>
<dbReference type="UniPathway" id="UPA00219"/>
<dbReference type="EC" id="6.3.2.9" evidence="7 8"/>
<comment type="catalytic activity">
    <reaction evidence="7 8">
        <text>UDP-N-acetyl-alpha-D-muramoyl-L-alanine + D-glutamate + ATP = UDP-N-acetyl-alpha-D-muramoyl-L-alanyl-D-glutamate + ADP + phosphate + H(+)</text>
        <dbReference type="Rhea" id="RHEA:16429"/>
        <dbReference type="ChEBI" id="CHEBI:15378"/>
        <dbReference type="ChEBI" id="CHEBI:29986"/>
        <dbReference type="ChEBI" id="CHEBI:30616"/>
        <dbReference type="ChEBI" id="CHEBI:43474"/>
        <dbReference type="ChEBI" id="CHEBI:83898"/>
        <dbReference type="ChEBI" id="CHEBI:83900"/>
        <dbReference type="ChEBI" id="CHEBI:456216"/>
        <dbReference type="EC" id="6.3.2.9"/>
    </reaction>
</comment>
<dbReference type="InterPro" id="IPR004101">
    <property type="entry name" value="Mur_ligase_C"/>
</dbReference>
<evidence type="ECO:0000313" key="11">
    <source>
        <dbReference type="EMBL" id="OGY41213.1"/>
    </source>
</evidence>
<dbReference type="PANTHER" id="PTHR43692:SF1">
    <property type="entry name" value="UDP-N-ACETYLMURAMOYLALANINE--D-GLUTAMATE LIGASE"/>
    <property type="match status" value="1"/>
</dbReference>
<dbReference type="HAMAP" id="MF_00639">
    <property type="entry name" value="MurD"/>
    <property type="match status" value="1"/>
</dbReference>
<evidence type="ECO:0000313" key="12">
    <source>
        <dbReference type="Proteomes" id="UP000176498"/>
    </source>
</evidence>
<organism evidence="11 12">
    <name type="scientific">Candidatus Buchananbacteria bacterium RBG_13_36_9</name>
    <dbReference type="NCBI Taxonomy" id="1797530"/>
    <lineage>
        <taxon>Bacteria</taxon>
        <taxon>Candidatus Buchananiibacteriota</taxon>
    </lineage>
</organism>
<keyword evidence="7 8" id="KW-0132">Cell division</keyword>
<keyword evidence="7 8" id="KW-0133">Cell shape</keyword>
<reference evidence="11 12" key="1">
    <citation type="journal article" date="2016" name="Nat. Commun.">
        <title>Thousands of microbial genomes shed light on interconnected biogeochemical processes in an aquifer system.</title>
        <authorList>
            <person name="Anantharaman K."/>
            <person name="Brown C.T."/>
            <person name="Hug L.A."/>
            <person name="Sharon I."/>
            <person name="Castelle C.J."/>
            <person name="Probst A.J."/>
            <person name="Thomas B.C."/>
            <person name="Singh A."/>
            <person name="Wilkins M.J."/>
            <person name="Karaoz U."/>
            <person name="Brodie E.L."/>
            <person name="Williams K.H."/>
            <person name="Hubbard S.S."/>
            <person name="Banfield J.F."/>
        </authorList>
    </citation>
    <scope>NUCLEOTIDE SEQUENCE [LARGE SCALE GENOMIC DNA]</scope>
</reference>
<comment type="function">
    <text evidence="7 8">Cell wall formation. Catalyzes the addition of glutamate to the nucleotide precursor UDP-N-acetylmuramoyl-L-alanine (UMA).</text>
</comment>
<feature type="domain" description="Mur ligase central" evidence="10">
    <location>
        <begin position="119"/>
        <end position="300"/>
    </location>
</feature>
<keyword evidence="6 7" id="KW-0067">ATP-binding</keyword>
<sequence>MIDLDFKNKRVTVMGLGLHGGGLAVTKFLAQKGAILTVTDLKSQKQLAQSIKELKNYKIKYVLGKHQLADFINADMIIKNPGVPRNSKFLLAAQKRKVPIETDLSLFFQLCPAENIIGITGTKGKSTTTSLIYKIIKSWKKDAILGGNIRISPLDFLPKIKKETPVILELSSWQLEGLADRKISPPYALITNVLRDHLNTYNNMADYANAKSLIYRFQKSEDYLILNKQSEFTRKMAPRARSKVYWFCLEKLNKKENGAFLEKNWLVFQEKGKKTKIIKSGDIQLAGAHNLANILAAICLVKIFKVPDAIIRDNIKNFKGIEGRLEFISQCQGIKYYNDTTATTPDAVSAALNSFDQKVVLLAGGTDKKLDFKELAKKIKEKTKSIILFEGTATEKLVKELRSINYNENIVFVDSMKEAFKQAKYILKKGDIFLLSPGAASFGLFINEFDRGEQFNQAVKKLS</sequence>
<dbReference type="SUPFAM" id="SSF53244">
    <property type="entry name" value="MurD-like peptide ligases, peptide-binding domain"/>
    <property type="match status" value="1"/>
</dbReference>
<evidence type="ECO:0000259" key="9">
    <source>
        <dbReference type="Pfam" id="PF02875"/>
    </source>
</evidence>
<dbReference type="Pfam" id="PF02875">
    <property type="entry name" value="Mur_ligase_C"/>
    <property type="match status" value="1"/>
</dbReference>
<evidence type="ECO:0000256" key="8">
    <source>
        <dbReference type="RuleBase" id="RU003664"/>
    </source>
</evidence>
<dbReference type="Gene3D" id="3.90.190.20">
    <property type="entry name" value="Mur ligase, C-terminal domain"/>
    <property type="match status" value="1"/>
</dbReference>
<comment type="caution">
    <text evidence="11">The sequence shown here is derived from an EMBL/GenBank/DDBJ whole genome shotgun (WGS) entry which is preliminary data.</text>
</comment>
<evidence type="ECO:0000256" key="3">
    <source>
        <dbReference type="ARBA" id="ARBA00022490"/>
    </source>
</evidence>
<comment type="similarity">
    <text evidence="7">Belongs to the MurCDEF family.</text>
</comment>
<dbReference type="EMBL" id="MHHZ01000021">
    <property type="protein sequence ID" value="OGY41213.1"/>
    <property type="molecule type" value="Genomic_DNA"/>
</dbReference>
<dbReference type="GO" id="GO:0008764">
    <property type="term" value="F:UDP-N-acetylmuramoylalanine-D-glutamate ligase activity"/>
    <property type="evidence" value="ECO:0007669"/>
    <property type="project" value="UniProtKB-UniRule"/>
</dbReference>
<dbReference type="InterPro" id="IPR013221">
    <property type="entry name" value="Mur_ligase_cen"/>
</dbReference>
<evidence type="ECO:0000256" key="7">
    <source>
        <dbReference type="HAMAP-Rule" id="MF_00639"/>
    </source>
</evidence>
<evidence type="ECO:0000256" key="5">
    <source>
        <dbReference type="ARBA" id="ARBA00022741"/>
    </source>
</evidence>
<dbReference type="GO" id="GO:0005524">
    <property type="term" value="F:ATP binding"/>
    <property type="evidence" value="ECO:0007669"/>
    <property type="project" value="UniProtKB-UniRule"/>
</dbReference>
<dbReference type="Gene3D" id="3.40.1190.10">
    <property type="entry name" value="Mur-like, catalytic domain"/>
    <property type="match status" value="1"/>
</dbReference>
<proteinExistence type="inferred from homology"/>
<keyword evidence="5 7" id="KW-0547">Nucleotide-binding</keyword>
<dbReference type="InterPro" id="IPR036615">
    <property type="entry name" value="Mur_ligase_C_dom_sf"/>
</dbReference>
<keyword evidence="7 8" id="KW-0961">Cell wall biogenesis/degradation</keyword>
<dbReference type="NCBIfam" id="TIGR01087">
    <property type="entry name" value="murD"/>
    <property type="match status" value="1"/>
</dbReference>
<feature type="domain" description="Mur ligase C-terminal" evidence="9">
    <location>
        <begin position="323"/>
        <end position="437"/>
    </location>
</feature>
<dbReference type="InterPro" id="IPR005762">
    <property type="entry name" value="MurD"/>
</dbReference>
<evidence type="ECO:0000256" key="4">
    <source>
        <dbReference type="ARBA" id="ARBA00022598"/>
    </source>
</evidence>
<dbReference type="GO" id="GO:0005737">
    <property type="term" value="C:cytoplasm"/>
    <property type="evidence" value="ECO:0007669"/>
    <property type="project" value="UniProtKB-SubCell"/>
</dbReference>
<keyword evidence="7 8" id="KW-0573">Peptidoglycan synthesis</keyword>
<keyword evidence="4 7" id="KW-0436">Ligase</keyword>
<comment type="subcellular location">
    <subcellularLocation>
        <location evidence="1 7 8">Cytoplasm</location>
    </subcellularLocation>
</comment>
<dbReference type="Pfam" id="PF08245">
    <property type="entry name" value="Mur_ligase_M"/>
    <property type="match status" value="1"/>
</dbReference>
<keyword evidence="7 8" id="KW-0131">Cell cycle</keyword>
<accession>A0A1G1XM99</accession>
<dbReference type="PANTHER" id="PTHR43692">
    <property type="entry name" value="UDP-N-ACETYLMURAMOYLALANINE--D-GLUTAMATE LIGASE"/>
    <property type="match status" value="1"/>
</dbReference>
<feature type="binding site" evidence="7">
    <location>
        <begin position="121"/>
        <end position="127"/>
    </location>
    <ligand>
        <name>ATP</name>
        <dbReference type="ChEBI" id="CHEBI:30616"/>
    </ligand>
</feature>
<name>A0A1G1XM99_9BACT</name>
<dbReference type="SUPFAM" id="SSF53623">
    <property type="entry name" value="MurD-like peptide ligases, catalytic domain"/>
    <property type="match status" value="1"/>
</dbReference>
<evidence type="ECO:0000259" key="10">
    <source>
        <dbReference type="Pfam" id="PF08245"/>
    </source>
</evidence>
<dbReference type="AlphaFoldDB" id="A0A1G1XM99"/>
<evidence type="ECO:0000256" key="1">
    <source>
        <dbReference type="ARBA" id="ARBA00004496"/>
    </source>
</evidence>